<dbReference type="EMBL" id="JAPFFF010000007">
    <property type="protein sequence ID" value="KAK8886407.1"/>
    <property type="molecule type" value="Genomic_DNA"/>
</dbReference>
<dbReference type="Proteomes" id="UP001470230">
    <property type="component" value="Unassembled WGS sequence"/>
</dbReference>
<reference evidence="1 2" key="1">
    <citation type="submission" date="2024-04" db="EMBL/GenBank/DDBJ databases">
        <title>Tritrichomonas musculus Genome.</title>
        <authorList>
            <person name="Alves-Ferreira E."/>
            <person name="Grigg M."/>
            <person name="Lorenzi H."/>
            <person name="Galac M."/>
        </authorList>
    </citation>
    <scope>NUCLEOTIDE SEQUENCE [LARGE SCALE GENOMIC DNA]</scope>
    <source>
        <strain evidence="1 2">EAF2021</strain>
    </source>
</reference>
<comment type="caution">
    <text evidence="1">The sequence shown here is derived from an EMBL/GenBank/DDBJ whole genome shotgun (WGS) entry which is preliminary data.</text>
</comment>
<protein>
    <submittedName>
        <fullName evidence="1">Uncharacterized protein</fullName>
    </submittedName>
</protein>
<evidence type="ECO:0000313" key="2">
    <source>
        <dbReference type="Proteomes" id="UP001470230"/>
    </source>
</evidence>
<name>A0ABR2K674_9EUKA</name>
<sequence length="180" mass="21159">MEDNVKMYVYGFRDISTKHKTIYLLALSPDNKLTTSTPLKLYPTDKEIKDFIYNSGEMEGLEDEWYKLDETNKISGRDIGKWCFIIEKHGAAYKKTKNLQQVMEVIDAFGSFRKEDRSDDEVFEISKVDLETSISSMKEYNDEFFKHKYINSNNLPKIDEIVKQGDVVEVIDCYRWKCTN</sequence>
<accession>A0ABR2K674</accession>
<proteinExistence type="predicted"/>
<evidence type="ECO:0000313" key="1">
    <source>
        <dbReference type="EMBL" id="KAK8886407.1"/>
    </source>
</evidence>
<keyword evidence="2" id="KW-1185">Reference proteome</keyword>
<gene>
    <name evidence="1" type="ORF">M9Y10_041870</name>
</gene>
<organism evidence="1 2">
    <name type="scientific">Tritrichomonas musculus</name>
    <dbReference type="NCBI Taxonomy" id="1915356"/>
    <lineage>
        <taxon>Eukaryota</taxon>
        <taxon>Metamonada</taxon>
        <taxon>Parabasalia</taxon>
        <taxon>Tritrichomonadida</taxon>
        <taxon>Tritrichomonadidae</taxon>
        <taxon>Tritrichomonas</taxon>
    </lineage>
</organism>